<dbReference type="AlphaFoldDB" id="A0A9P5HME3"/>
<evidence type="ECO:0000256" key="3">
    <source>
        <dbReference type="ARBA" id="ARBA00048679"/>
    </source>
</evidence>
<dbReference type="EMBL" id="JAANBB010000007">
    <property type="protein sequence ID" value="KAF7557076.1"/>
    <property type="molecule type" value="Genomic_DNA"/>
</dbReference>
<feature type="region of interest" description="Disordered" evidence="4">
    <location>
        <begin position="349"/>
        <end position="372"/>
    </location>
</feature>
<sequence length="372" mass="42853">MGGGRLEGDPYGLWVPPPDPRRPEFPYHAGLTLTIQRHNPPPPYGPKYHDGSARKRSHTPPMREVTQSEWCLQHPPEESPSPHPDTTSHSLRVLDEIACKDGRGAQVVRCCLDQDESQVYVAKIYDAFYYDFTYYSAPVDVTWVADMDYRCEAAVYEDLQQAQVDGLLAPKYYGSWTSDVVALIGSDDLRPVRIVLMEWIQGISMFSIIDKNQVATIPPQHRLDIFAATMELYSRLRFHGVSHQDLSPRNVMLIGSDISSQMPRVILIDFNRSVVTTRPNSKIPNFDKALPINPITYLWLSYDLEFHQWIPEPHRSRDQVWKGWLKMTWGDSKEFEPVSGRNRQFYETDEIEISPPLPDVEPEDPSLVWRRD</sequence>
<organism evidence="5 6">
    <name type="scientific">Cylindrodendrum hubeiense</name>
    <dbReference type="NCBI Taxonomy" id="595255"/>
    <lineage>
        <taxon>Eukaryota</taxon>
        <taxon>Fungi</taxon>
        <taxon>Dikarya</taxon>
        <taxon>Ascomycota</taxon>
        <taxon>Pezizomycotina</taxon>
        <taxon>Sordariomycetes</taxon>
        <taxon>Hypocreomycetidae</taxon>
        <taxon>Hypocreales</taxon>
        <taxon>Nectriaceae</taxon>
        <taxon>Cylindrodendrum</taxon>
    </lineage>
</organism>
<evidence type="ECO:0000256" key="1">
    <source>
        <dbReference type="ARBA" id="ARBA00012513"/>
    </source>
</evidence>
<reference evidence="5" key="1">
    <citation type="submission" date="2020-03" db="EMBL/GenBank/DDBJ databases">
        <title>Draft Genome Sequence of Cylindrodendrum hubeiense.</title>
        <authorList>
            <person name="Buettner E."/>
            <person name="Kellner H."/>
        </authorList>
    </citation>
    <scope>NUCLEOTIDE SEQUENCE</scope>
    <source>
        <strain evidence="5">IHI 201604</strain>
    </source>
</reference>
<evidence type="ECO:0000256" key="2">
    <source>
        <dbReference type="ARBA" id="ARBA00047899"/>
    </source>
</evidence>
<evidence type="ECO:0000313" key="5">
    <source>
        <dbReference type="EMBL" id="KAF7557076.1"/>
    </source>
</evidence>
<dbReference type="Proteomes" id="UP000722485">
    <property type="component" value="Unassembled WGS sequence"/>
</dbReference>
<evidence type="ECO:0000313" key="6">
    <source>
        <dbReference type="Proteomes" id="UP000722485"/>
    </source>
</evidence>
<dbReference type="SUPFAM" id="SSF56112">
    <property type="entry name" value="Protein kinase-like (PK-like)"/>
    <property type="match status" value="1"/>
</dbReference>
<dbReference type="OrthoDB" id="4267316at2759"/>
<name>A0A9P5HME3_9HYPO</name>
<dbReference type="EC" id="2.7.11.1" evidence="1"/>
<comment type="caution">
    <text evidence="5">The sequence shown here is derived from an EMBL/GenBank/DDBJ whole genome shotgun (WGS) entry which is preliminary data.</text>
</comment>
<dbReference type="InterPro" id="IPR011009">
    <property type="entry name" value="Kinase-like_dom_sf"/>
</dbReference>
<dbReference type="PROSITE" id="PS00109">
    <property type="entry name" value="PROTEIN_KINASE_TYR"/>
    <property type="match status" value="1"/>
</dbReference>
<proteinExistence type="predicted"/>
<protein>
    <recommendedName>
        <fullName evidence="1">non-specific serine/threonine protein kinase</fullName>
        <ecNumber evidence="1">2.7.11.1</ecNumber>
    </recommendedName>
</protein>
<feature type="region of interest" description="Disordered" evidence="4">
    <location>
        <begin position="1"/>
        <end position="88"/>
    </location>
</feature>
<dbReference type="InterPro" id="IPR008266">
    <property type="entry name" value="Tyr_kinase_AS"/>
</dbReference>
<comment type="catalytic activity">
    <reaction evidence="2">
        <text>L-threonyl-[protein] + ATP = O-phospho-L-threonyl-[protein] + ADP + H(+)</text>
        <dbReference type="Rhea" id="RHEA:46608"/>
        <dbReference type="Rhea" id="RHEA-COMP:11060"/>
        <dbReference type="Rhea" id="RHEA-COMP:11605"/>
        <dbReference type="ChEBI" id="CHEBI:15378"/>
        <dbReference type="ChEBI" id="CHEBI:30013"/>
        <dbReference type="ChEBI" id="CHEBI:30616"/>
        <dbReference type="ChEBI" id="CHEBI:61977"/>
        <dbReference type="ChEBI" id="CHEBI:456216"/>
        <dbReference type="EC" id="2.7.11.1"/>
    </reaction>
</comment>
<dbReference type="Gene3D" id="1.10.510.10">
    <property type="entry name" value="Transferase(Phosphotransferase) domain 1"/>
    <property type="match status" value="1"/>
</dbReference>
<keyword evidence="6" id="KW-1185">Reference proteome</keyword>
<evidence type="ECO:0000256" key="4">
    <source>
        <dbReference type="SAM" id="MobiDB-lite"/>
    </source>
</evidence>
<dbReference type="GO" id="GO:0004674">
    <property type="term" value="F:protein serine/threonine kinase activity"/>
    <property type="evidence" value="ECO:0007669"/>
    <property type="project" value="UniProtKB-EC"/>
</dbReference>
<gene>
    <name evidence="5" type="ORF">G7Z17_g891</name>
</gene>
<accession>A0A9P5HME3</accession>
<comment type="catalytic activity">
    <reaction evidence="3">
        <text>L-seryl-[protein] + ATP = O-phospho-L-seryl-[protein] + ADP + H(+)</text>
        <dbReference type="Rhea" id="RHEA:17989"/>
        <dbReference type="Rhea" id="RHEA-COMP:9863"/>
        <dbReference type="Rhea" id="RHEA-COMP:11604"/>
        <dbReference type="ChEBI" id="CHEBI:15378"/>
        <dbReference type="ChEBI" id="CHEBI:29999"/>
        <dbReference type="ChEBI" id="CHEBI:30616"/>
        <dbReference type="ChEBI" id="CHEBI:83421"/>
        <dbReference type="ChEBI" id="CHEBI:456216"/>
        <dbReference type="EC" id="2.7.11.1"/>
    </reaction>
</comment>